<reference evidence="3" key="1">
    <citation type="journal article" date="2023" name="Insect Mol. Biol.">
        <title>Genome sequencing provides insights into the evolution of gene families encoding plant cell wall-degrading enzymes in longhorned beetles.</title>
        <authorList>
            <person name="Shin N.R."/>
            <person name="Okamura Y."/>
            <person name="Kirsch R."/>
            <person name="Pauchet Y."/>
        </authorList>
    </citation>
    <scope>NUCLEOTIDE SEQUENCE</scope>
    <source>
        <strain evidence="3">RBIC_L_NR</strain>
    </source>
</reference>
<dbReference type="EMBL" id="JANEYF010000556">
    <property type="protein sequence ID" value="KAJ8969321.1"/>
    <property type="molecule type" value="Genomic_DNA"/>
</dbReference>
<evidence type="ECO:0000313" key="4">
    <source>
        <dbReference type="Proteomes" id="UP001162156"/>
    </source>
</evidence>
<keyword evidence="4" id="KW-1185">Reference proteome</keyword>
<dbReference type="Proteomes" id="UP001162156">
    <property type="component" value="Unassembled WGS sequence"/>
</dbReference>
<keyword evidence="2" id="KW-0812">Transmembrane</keyword>
<accession>A0AAV8ZR98</accession>
<keyword evidence="2" id="KW-0472">Membrane</keyword>
<evidence type="ECO:0000313" key="3">
    <source>
        <dbReference type="EMBL" id="KAJ8969321.1"/>
    </source>
</evidence>
<feature type="compositionally biased region" description="Low complexity" evidence="1">
    <location>
        <begin position="359"/>
        <end position="370"/>
    </location>
</feature>
<protein>
    <submittedName>
        <fullName evidence="3">Uncharacterized protein</fullName>
    </submittedName>
</protein>
<feature type="compositionally biased region" description="Gly residues" evidence="1">
    <location>
        <begin position="322"/>
        <end position="358"/>
    </location>
</feature>
<feature type="region of interest" description="Disordered" evidence="1">
    <location>
        <begin position="124"/>
        <end position="148"/>
    </location>
</feature>
<sequence length="594" mass="60951">MGHVTPGSEPATKATKFQIAAQNNLLNDEGSSSYKDWLSKSTTLEDIYRHYDQAQNRIDGEIIEEDDRDEEFDEEYNGHMTGYVYPAKGHGEAPVKHRGHTGVGTYYAGGGGYSYPNPAYHNGGGSGNHHGGSEAYPHGGGSGYHSGGGSSYPHGGLGYHHSGGSGFSHEDHNGYGGAIYSDHETGSAGVYVICPISVQVITSFWNLYQGASVQNKDNIDDIQLTVAVMRYMSTSMCITVTHLNTRDTMKTAIATKEHDLSDLFDIALTALAFLSFGLFIVHVIMCISAAHNNATTTAATMMMPMSMSPTATATGGMMTSTGTGGGGMTDTGGGGTDMGMGGGTAGTGMGDGSTGTGDGVISTGTGEVSTGAGGSTGAGTEAGETGTGGGTMGEGTGGGGTGDTGGGANAGGDTTGDASPGTGTGTGTGGGTTGTGGGSTGTGGGTTGTGEGVTGTGGILPLETKKDIPTITNPNNQALNELARRVLISIEAALVANNDDGVCLRKILCENNKFSRNLDGKDKIIIPMWSLGMSWLSGRLVKSISPATSMLDTLKASILGLGKANCEIIYQECDLRRERRERRKRRRRRKRNTT</sequence>
<evidence type="ECO:0000256" key="1">
    <source>
        <dbReference type="SAM" id="MobiDB-lite"/>
    </source>
</evidence>
<evidence type="ECO:0000256" key="2">
    <source>
        <dbReference type="SAM" id="Phobius"/>
    </source>
</evidence>
<feature type="region of interest" description="Disordered" evidence="1">
    <location>
        <begin position="318"/>
        <end position="461"/>
    </location>
</feature>
<dbReference type="AlphaFoldDB" id="A0AAV8ZR98"/>
<name>A0AAV8ZR98_9CUCU</name>
<feature type="transmembrane region" description="Helical" evidence="2">
    <location>
        <begin position="263"/>
        <end position="285"/>
    </location>
</feature>
<keyword evidence="2" id="KW-1133">Transmembrane helix</keyword>
<proteinExistence type="predicted"/>
<feature type="compositionally biased region" description="Gly residues" evidence="1">
    <location>
        <begin position="138"/>
        <end position="148"/>
    </location>
</feature>
<feature type="compositionally biased region" description="Gly residues" evidence="1">
    <location>
        <begin position="422"/>
        <end position="458"/>
    </location>
</feature>
<comment type="caution">
    <text evidence="3">The sequence shown here is derived from an EMBL/GenBank/DDBJ whole genome shotgun (WGS) entry which is preliminary data.</text>
</comment>
<gene>
    <name evidence="3" type="ORF">NQ314_001811</name>
</gene>
<organism evidence="3 4">
    <name type="scientific">Rhamnusium bicolor</name>
    <dbReference type="NCBI Taxonomy" id="1586634"/>
    <lineage>
        <taxon>Eukaryota</taxon>
        <taxon>Metazoa</taxon>
        <taxon>Ecdysozoa</taxon>
        <taxon>Arthropoda</taxon>
        <taxon>Hexapoda</taxon>
        <taxon>Insecta</taxon>
        <taxon>Pterygota</taxon>
        <taxon>Neoptera</taxon>
        <taxon>Endopterygota</taxon>
        <taxon>Coleoptera</taxon>
        <taxon>Polyphaga</taxon>
        <taxon>Cucujiformia</taxon>
        <taxon>Chrysomeloidea</taxon>
        <taxon>Cerambycidae</taxon>
        <taxon>Lepturinae</taxon>
        <taxon>Rhagiini</taxon>
        <taxon>Rhamnusium</taxon>
    </lineage>
</organism>
<feature type="compositionally biased region" description="Gly residues" evidence="1">
    <location>
        <begin position="385"/>
        <end position="414"/>
    </location>
</feature>